<comment type="caution">
    <text evidence="2">The sequence shown here is derived from an EMBL/GenBank/DDBJ whole genome shotgun (WGS) entry which is preliminary data.</text>
</comment>
<evidence type="ECO:0000313" key="2">
    <source>
        <dbReference type="EMBL" id="MFC3199178.1"/>
    </source>
</evidence>
<keyword evidence="3" id="KW-1185">Reference proteome</keyword>
<name>A0ABV7JSB8_9SPHI</name>
<gene>
    <name evidence="2" type="ORF">ACFOET_16250</name>
</gene>
<dbReference type="Pfam" id="PF11325">
    <property type="entry name" value="DUF3127"/>
    <property type="match status" value="1"/>
</dbReference>
<reference evidence="3" key="1">
    <citation type="journal article" date="2019" name="Int. J. Syst. Evol. Microbiol.">
        <title>The Global Catalogue of Microorganisms (GCM) 10K type strain sequencing project: providing services to taxonomists for standard genome sequencing and annotation.</title>
        <authorList>
            <consortium name="The Broad Institute Genomics Platform"/>
            <consortium name="The Broad Institute Genome Sequencing Center for Infectious Disease"/>
            <person name="Wu L."/>
            <person name="Ma J."/>
        </authorList>
    </citation>
    <scope>NUCLEOTIDE SEQUENCE [LARGE SCALE GENOMIC DNA]</scope>
    <source>
        <strain evidence="3">KCTC 52416</strain>
    </source>
</reference>
<dbReference type="SUPFAM" id="SSF50249">
    <property type="entry name" value="Nucleic acid-binding proteins"/>
    <property type="match status" value="1"/>
</dbReference>
<proteinExistence type="predicted"/>
<evidence type="ECO:0000256" key="1">
    <source>
        <dbReference type="SAM" id="MobiDB-lite"/>
    </source>
</evidence>
<accession>A0ABV7JSB8</accession>
<dbReference type="Proteomes" id="UP001595526">
    <property type="component" value="Unassembled WGS sequence"/>
</dbReference>
<dbReference type="InterPro" id="IPR021474">
    <property type="entry name" value="DUF3127"/>
</dbReference>
<organism evidence="2 3">
    <name type="scientific">Parapedobacter deserti</name>
    <dbReference type="NCBI Taxonomy" id="1912957"/>
    <lineage>
        <taxon>Bacteria</taxon>
        <taxon>Pseudomonadati</taxon>
        <taxon>Bacteroidota</taxon>
        <taxon>Sphingobacteriia</taxon>
        <taxon>Sphingobacteriales</taxon>
        <taxon>Sphingobacteriaceae</taxon>
        <taxon>Parapedobacter</taxon>
    </lineage>
</organism>
<dbReference type="RefSeq" id="WP_379024547.1">
    <property type="nucleotide sequence ID" value="NZ_JBHRTA010000038.1"/>
</dbReference>
<dbReference type="EMBL" id="JBHRTA010000038">
    <property type="protein sequence ID" value="MFC3199178.1"/>
    <property type="molecule type" value="Genomic_DNA"/>
</dbReference>
<evidence type="ECO:0000313" key="3">
    <source>
        <dbReference type="Proteomes" id="UP001595526"/>
    </source>
</evidence>
<protein>
    <submittedName>
        <fullName evidence="2">DUF3127 domain-containing protein</fullName>
    </submittedName>
</protein>
<dbReference type="InterPro" id="IPR012340">
    <property type="entry name" value="NA-bd_OB-fold"/>
</dbReference>
<feature type="compositionally biased region" description="Polar residues" evidence="1">
    <location>
        <begin position="96"/>
        <end position="108"/>
    </location>
</feature>
<feature type="region of interest" description="Disordered" evidence="1">
    <location>
        <begin position="96"/>
        <end position="130"/>
    </location>
</feature>
<sequence length="130" mass="14443">MEIRGKVHEIGDVQQVTDTFKKRDLIVQYAENPQFVEYIRFEATQDRTSLFDNLNIGDEVEVSFNLRGRPWTNKDGVTSYFNSLVAWRVAKVAATSGTSGAQPGTGPQSFDAPPTVDITADNGKDDDLPF</sequence>